<dbReference type="InterPro" id="IPR025164">
    <property type="entry name" value="Toastrack_DUF4097"/>
</dbReference>
<proteinExistence type="predicted"/>
<dbReference type="GeneID" id="41328913"/>
<evidence type="ECO:0000313" key="4">
    <source>
        <dbReference type="Proteomes" id="UP000321408"/>
    </source>
</evidence>
<dbReference type="EMBL" id="CP042905">
    <property type="protein sequence ID" value="QEE15092.1"/>
    <property type="molecule type" value="Genomic_DNA"/>
</dbReference>
<feature type="transmembrane region" description="Helical" evidence="1">
    <location>
        <begin position="20"/>
        <end position="41"/>
    </location>
</feature>
<dbReference type="Pfam" id="PF13349">
    <property type="entry name" value="DUF4097"/>
    <property type="match status" value="1"/>
</dbReference>
<organism evidence="3 4">
    <name type="scientific">Promethearchaeum syntrophicum</name>
    <dbReference type="NCBI Taxonomy" id="2594042"/>
    <lineage>
        <taxon>Archaea</taxon>
        <taxon>Promethearchaeati</taxon>
        <taxon>Promethearchaeota</taxon>
        <taxon>Promethearchaeia</taxon>
        <taxon>Promethearchaeales</taxon>
        <taxon>Promethearchaeaceae</taxon>
        <taxon>Promethearchaeum</taxon>
    </lineage>
</organism>
<accession>A0A5B9D7M2</accession>
<evidence type="ECO:0000313" key="3">
    <source>
        <dbReference type="EMBL" id="QEE15092.1"/>
    </source>
</evidence>
<dbReference type="AlphaFoldDB" id="A0A5B9D7M2"/>
<evidence type="ECO:0000259" key="2">
    <source>
        <dbReference type="Pfam" id="PF13349"/>
    </source>
</evidence>
<dbReference type="Proteomes" id="UP000321408">
    <property type="component" value="Chromosome"/>
</dbReference>
<keyword evidence="1" id="KW-1133">Transmembrane helix</keyword>
<reference evidence="3 4" key="2">
    <citation type="journal article" date="2024" name="Int. J. Syst. Evol. Microbiol.">
        <title>Promethearchaeum syntrophicum gen. nov., sp. nov., an anaerobic, obligately syntrophic archaeon, the first isolate of the lineage 'Asgard' archaea, and proposal of the new archaeal phylum Promethearchaeota phyl. nov. and kingdom Promethearchaeati regn. nov.</title>
        <authorList>
            <person name="Imachi H."/>
            <person name="Nobu M.K."/>
            <person name="Kato S."/>
            <person name="Takaki Y."/>
            <person name="Miyazaki M."/>
            <person name="Miyata M."/>
            <person name="Ogawara M."/>
            <person name="Saito Y."/>
            <person name="Sakai S."/>
            <person name="Tahara Y.O."/>
            <person name="Takano Y."/>
            <person name="Tasumi E."/>
            <person name="Uematsu K."/>
            <person name="Yoshimura T."/>
            <person name="Itoh T."/>
            <person name="Ohkuma M."/>
            <person name="Takai K."/>
        </authorList>
    </citation>
    <scope>NUCLEOTIDE SEQUENCE [LARGE SCALE GENOMIC DNA]</scope>
    <source>
        <strain evidence="3 4">MK-D1</strain>
    </source>
</reference>
<gene>
    <name evidence="3" type="ORF">DSAG12_00915</name>
</gene>
<feature type="domain" description="DUF4097" evidence="2">
    <location>
        <begin position="111"/>
        <end position="314"/>
    </location>
</feature>
<evidence type="ECO:0000256" key="1">
    <source>
        <dbReference type="SAM" id="Phobius"/>
    </source>
</evidence>
<dbReference type="RefSeq" id="WP_147662016.1">
    <property type="nucleotide sequence ID" value="NZ_CP042905.2"/>
</dbReference>
<keyword evidence="1" id="KW-0472">Membrane</keyword>
<reference evidence="3 4" key="1">
    <citation type="journal article" date="2020" name="Nature">
        <title>Isolation of an archaeon at the prokaryote-eukaryote interface.</title>
        <authorList>
            <person name="Imachi H."/>
            <person name="Nobu M.K."/>
            <person name="Nakahara N."/>
            <person name="Morono Y."/>
            <person name="Ogawara M."/>
            <person name="Takaki Y."/>
            <person name="Takano Y."/>
            <person name="Uematsu K."/>
            <person name="Ikuta T."/>
            <person name="Ito M."/>
            <person name="Matsui Y."/>
            <person name="Miyazaki M."/>
            <person name="Murata K."/>
            <person name="Saito Y."/>
            <person name="Sakai S."/>
            <person name="Song C."/>
            <person name="Tasumi E."/>
            <person name="Yamanaka Y."/>
            <person name="Yamaguchi T."/>
            <person name="Kamagata Y."/>
            <person name="Tamaki H."/>
            <person name="Takai K."/>
        </authorList>
    </citation>
    <scope>NUCLEOTIDE SEQUENCE [LARGE SCALE GENOMIC DNA]</scope>
    <source>
        <strain evidence="3 4">MK-D1</strain>
    </source>
</reference>
<dbReference type="KEGG" id="psyt:DSAG12_00915"/>
<sequence length="393" mass="45093">MSKNKNLEALKKSSSNLNKILLIFMIIFTSIFWAFAFYAPIEYSRGEYQINNDNSNYLNITKIELNYNAEKASVNIKFEDDMHYILNSNWKQITSPSFPYEPIDIHFQETILDNNTLEINVTSTGEGFFDSDWNLFYDFEIIIDNSYLVDLNSQVTHSQVNIEATDTEFSIFNLNSETGSIHVDFHNVYIHSSVNISEKSGYTDFNIYNSNITSNINFEGDSGSVYFYFYNSAFANINIQTESGSTYLRGNSNIFKNVSIETASSHIGMDVDNSNIHNIRLISSSGSIHCEINEILLLGNVSIYSTSGSLDCDFSEISFYSDRVFDLWDNSGYIDFYWDQEILMNSSAYIFIETISSTIDVEIYTILENIESERFIVQASSETGFFDVEIYER</sequence>
<keyword evidence="1" id="KW-0812">Transmembrane</keyword>
<protein>
    <recommendedName>
        <fullName evidence="2">DUF4097 domain-containing protein</fullName>
    </recommendedName>
</protein>
<keyword evidence="4" id="KW-1185">Reference proteome</keyword>
<name>A0A5B9D7M2_9ARCH</name>